<sequence>MGLKEYARARSDLFDEALDAQLAPSLADAYLGRGHELYRDPEQFFAATYLSDSMKGILREVAEAALGRGARRIFPLFSLYGGGKTHLLLAIVHAARRHEALGRLDPELGALYAKARPRVVVLDGESDELCPNPSKPLSLAPYQVRTIWGSLAHQLGRYAQLREEDEKAYAPTAEALHRLLGEEPAVILVDEIAKYATRFLESGDEGLRGYGKNVIAFVESLAKAVEGTRAALVVTLPLEVREGEERYVDAYREAVGMIRRGIGRVTAAYDVPLRPEEIMHVLKRRIFESIDERSVQELRSRYLDLYSREQDVFGRSAVDAASKLDATAPFHPSYLETLYDIVTRNPELQRTRDALRISRLVVRRILQSGEDPDFVMPWHIDVADDKIRGFLLTQSFASFAPVVDKDLLGRARQLDPTGLLYRVALSIFLRTYVYGTALTPERVFPTKEDVAFMVYEESLARGTGRKPVDVQNQLNIAASELLYLQERDGRYWYNPMRSVIEIVEDEAKRVSPVTARERLVDALRKLAREPPPGAPREGAPRLFDAQVRDEPLPLDEPAHYLVISPRRLSDDEVRRIIFERKEGGVKVYRNTVAVLYPSDERRVEHLLGLCAKLVACNSVEKQLKEIYLDKDSRELQGKKLRELSKKLEEQLYSEIISAFDTVAFPSGEEVVKARASPRATSLAVVAEDTLASPDVGKAKIDALSFDELDHLLKSTGVALSEGEKELTVGNILSYFFTNPRLPFVRRELVFQALMEGVSTLRIGLQKDGRLFWARVYRREEAPEYPSGEVPESVLETDIVLPRRLAASRLLESLKPGVAESQGRKVRVSYAVLVKGRETPLDQLPPDKVVDVLLTSPLVRIEEEIGDRVLVTVARSAVEAAPGEEVAVEVFVEPVEPLKQPVSLRVSEGSVEPSSGVPPFKATWRLRAPEAEGEYRFEVTATSPELERPALGALAVFVKAERVPLIRRLVAKELEGLEDLLRSGEFGPLELEEGHVRLERGDLSVELTVRRVDPAVFPALVRELMRSTGIFAPSELRALLKLGKPVEYTDETERKLSKYRGVSSL</sequence>
<dbReference type="AlphaFoldDB" id="A0A0F7FHD9"/>
<organism evidence="1 2">
    <name type="scientific">Infirmifilum uzonense</name>
    <dbReference type="NCBI Taxonomy" id="1550241"/>
    <lineage>
        <taxon>Archaea</taxon>
        <taxon>Thermoproteota</taxon>
        <taxon>Thermoprotei</taxon>
        <taxon>Thermofilales</taxon>
        <taxon>Thermofilaceae</taxon>
        <taxon>Infirmifilum</taxon>
    </lineage>
</organism>
<evidence type="ECO:0000313" key="1">
    <source>
        <dbReference type="EMBL" id="AKG38567.1"/>
    </source>
</evidence>
<dbReference type="KEGG" id="thf:MA03_03695"/>
<evidence type="ECO:0000313" key="2">
    <source>
        <dbReference type="Proteomes" id="UP000067434"/>
    </source>
</evidence>
<dbReference type="PATRIC" id="fig|1550241.5.peg.786"/>
<keyword evidence="2" id="KW-1185">Reference proteome</keyword>
<dbReference type="Pfam" id="PF04465">
    <property type="entry name" value="DUF499"/>
    <property type="match status" value="1"/>
</dbReference>
<proteinExistence type="predicted"/>
<dbReference type="GeneID" id="25401304"/>
<protein>
    <recommendedName>
        <fullName evidence="3">ATPase AAA</fullName>
    </recommendedName>
</protein>
<dbReference type="STRING" id="1550241.MA03_03695"/>
<dbReference type="OrthoDB" id="25002at2157"/>
<dbReference type="InterPro" id="IPR007555">
    <property type="entry name" value="DUF499"/>
</dbReference>
<dbReference type="EMBL" id="CP009961">
    <property type="protein sequence ID" value="AKG38567.1"/>
    <property type="molecule type" value="Genomic_DNA"/>
</dbReference>
<accession>A0A0F7FHD9</accession>
<reference evidence="1 2" key="1">
    <citation type="journal article" date="2015" name="Stand. Genomic Sci.">
        <title>Complete genome sequence of and proposal of Thermofilum uzonense sp. nov. a novel hyperthermophilic crenarchaeon and emended description of the genus Thermofilum.</title>
        <authorList>
            <person name="Toshchakov S.V."/>
            <person name="Korzhenkov A.A."/>
            <person name="Samarov N.I."/>
            <person name="Mazunin I.O."/>
            <person name="Mozhey O.I."/>
            <person name="Shmyr I.S."/>
            <person name="Derbikova K.S."/>
            <person name="Taranov E.A."/>
            <person name="Dominova I.N."/>
            <person name="Bonch-Osmolovskaya E.A."/>
            <person name="Patrushev M.V."/>
            <person name="Podosokorskaya O.A."/>
            <person name="Kublanov I.V."/>
        </authorList>
    </citation>
    <scope>NUCLEOTIDE SEQUENCE [LARGE SCALE GENOMIC DNA]</scope>
    <source>
        <strain evidence="1 2">1807-2</strain>
    </source>
</reference>
<evidence type="ECO:0008006" key="3">
    <source>
        <dbReference type="Google" id="ProtNLM"/>
    </source>
</evidence>
<dbReference type="Proteomes" id="UP000067434">
    <property type="component" value="Chromosome"/>
</dbReference>
<dbReference type="HOGENOM" id="CLU_280048_0_0_2"/>
<dbReference type="RefSeq" id="WP_052883987.1">
    <property type="nucleotide sequence ID" value="NZ_CP009961.1"/>
</dbReference>
<name>A0A0F7FHD9_9CREN</name>
<gene>
    <name evidence="1" type="ORF">MA03_03695</name>
</gene>